<gene>
    <name evidence="2" type="ORF">ACFORO_28155</name>
</gene>
<reference evidence="3" key="1">
    <citation type="journal article" date="2019" name="Int. J. Syst. Evol. Microbiol.">
        <title>The Global Catalogue of Microorganisms (GCM) 10K type strain sequencing project: providing services to taxonomists for standard genome sequencing and annotation.</title>
        <authorList>
            <consortium name="The Broad Institute Genomics Platform"/>
            <consortium name="The Broad Institute Genome Sequencing Center for Infectious Disease"/>
            <person name="Wu L."/>
            <person name="Ma J."/>
        </authorList>
    </citation>
    <scope>NUCLEOTIDE SEQUENCE [LARGE SCALE GENOMIC DNA]</scope>
    <source>
        <strain evidence="3">CGMCC 4.7682</strain>
    </source>
</reference>
<keyword evidence="1" id="KW-0732">Signal</keyword>
<organism evidence="2 3">
    <name type="scientific">Amycolatopsis halotolerans</name>
    <dbReference type="NCBI Taxonomy" id="330083"/>
    <lineage>
        <taxon>Bacteria</taxon>
        <taxon>Bacillati</taxon>
        <taxon>Actinomycetota</taxon>
        <taxon>Actinomycetes</taxon>
        <taxon>Pseudonocardiales</taxon>
        <taxon>Pseudonocardiaceae</taxon>
        <taxon>Amycolatopsis</taxon>
    </lineage>
</organism>
<name>A0ABV7QP17_9PSEU</name>
<accession>A0ABV7QP17</accession>
<evidence type="ECO:0000256" key="1">
    <source>
        <dbReference type="SAM" id="SignalP"/>
    </source>
</evidence>
<dbReference type="EMBL" id="JBHRWI010000033">
    <property type="protein sequence ID" value="MFC3514070.1"/>
    <property type="molecule type" value="Genomic_DNA"/>
</dbReference>
<dbReference type="Proteomes" id="UP001595764">
    <property type="component" value="Unassembled WGS sequence"/>
</dbReference>
<protein>
    <submittedName>
        <fullName evidence="2">Uncharacterized protein</fullName>
    </submittedName>
</protein>
<evidence type="ECO:0000313" key="2">
    <source>
        <dbReference type="EMBL" id="MFC3514070.1"/>
    </source>
</evidence>
<sequence length="140" mass="14565">MIRPRRPRAAIALAALLTMLCTVALVPGAASAAARFRGGEGSDRHGVLPDAAPGVFRLAAAPDGTQASPADAVDCFTHLDPLIQATSSIQATGSVWCTSPVPSLTLQVTLFWNHFPGAYDRRTSTQNVGVHAFGPCLNGE</sequence>
<proteinExistence type="predicted"/>
<keyword evidence="3" id="KW-1185">Reference proteome</keyword>
<feature type="chain" id="PRO_5045966362" evidence="1">
    <location>
        <begin position="33"/>
        <end position="140"/>
    </location>
</feature>
<dbReference type="RefSeq" id="WP_377873761.1">
    <property type="nucleotide sequence ID" value="NZ_JBHMAY010000059.1"/>
</dbReference>
<evidence type="ECO:0000313" key="3">
    <source>
        <dbReference type="Proteomes" id="UP001595764"/>
    </source>
</evidence>
<comment type="caution">
    <text evidence="2">The sequence shown here is derived from an EMBL/GenBank/DDBJ whole genome shotgun (WGS) entry which is preliminary data.</text>
</comment>
<feature type="signal peptide" evidence="1">
    <location>
        <begin position="1"/>
        <end position="32"/>
    </location>
</feature>